<feature type="region of interest" description="Disordered" evidence="1">
    <location>
        <begin position="1"/>
        <end position="37"/>
    </location>
</feature>
<proteinExistence type="predicted"/>
<dbReference type="Proteomes" id="UP001496720">
    <property type="component" value="Unassembled WGS sequence"/>
</dbReference>
<dbReference type="EMBL" id="JBEOZY010000014">
    <property type="protein sequence ID" value="MER6166153.1"/>
    <property type="molecule type" value="Genomic_DNA"/>
</dbReference>
<sequence>MPNDRSDASVEDSESSQPSQSSLSPQRVEASASSASCASSAAAASPSAALAALPALFAEESRVRAFAAVALGAGDAARVARAAGLSAKETAGALRRLREQGVVASGDDGELVVVHDRFRELARAGRPASRASGDPAAVGGDGRADMIVRTFVRDGRLVRLPARWTRKKVVLRHIAEQTFAPGVEYPERTVDEKLRAWCEDGEVDHVTLRRHLVDFGHLRRSEGIYARPADAARTGTA</sequence>
<reference evidence="3 4" key="1">
    <citation type="submission" date="2024-06" db="EMBL/GenBank/DDBJ databases">
        <title>The Natural Products Discovery Center: Release of the First 8490 Sequenced Strains for Exploring Actinobacteria Biosynthetic Diversity.</title>
        <authorList>
            <person name="Kalkreuter E."/>
            <person name="Kautsar S.A."/>
            <person name="Yang D."/>
            <person name="Bader C.D."/>
            <person name="Teijaro C.N."/>
            <person name="Fluegel L."/>
            <person name="Davis C.M."/>
            <person name="Simpson J.R."/>
            <person name="Lauterbach L."/>
            <person name="Steele A.D."/>
            <person name="Gui C."/>
            <person name="Meng S."/>
            <person name="Li G."/>
            <person name="Viehrig K."/>
            <person name="Ye F."/>
            <person name="Su P."/>
            <person name="Kiefer A.F."/>
            <person name="Nichols A."/>
            <person name="Cepeda A.J."/>
            <person name="Yan W."/>
            <person name="Fan B."/>
            <person name="Jiang Y."/>
            <person name="Adhikari A."/>
            <person name="Zheng C.-J."/>
            <person name="Schuster L."/>
            <person name="Cowan T.M."/>
            <person name="Smanski M.J."/>
            <person name="Chevrette M.G."/>
            <person name="De Carvalho L.P.S."/>
            <person name="Shen B."/>
        </authorList>
    </citation>
    <scope>NUCLEOTIDE SEQUENCE [LARGE SCALE GENOMIC DNA]</scope>
    <source>
        <strain evidence="3 4">NPDC001615</strain>
    </source>
</reference>
<dbReference type="InterPro" id="IPR018656">
    <property type="entry name" value="DUF2087"/>
</dbReference>
<comment type="caution">
    <text evidence="3">The sequence shown here is derived from an EMBL/GenBank/DDBJ whole genome shotgun (WGS) entry which is preliminary data.</text>
</comment>
<evidence type="ECO:0000259" key="2">
    <source>
        <dbReference type="Pfam" id="PF09860"/>
    </source>
</evidence>
<feature type="domain" description="DUF2087" evidence="2">
    <location>
        <begin position="156"/>
        <end position="227"/>
    </location>
</feature>
<evidence type="ECO:0000313" key="4">
    <source>
        <dbReference type="Proteomes" id="UP001496720"/>
    </source>
</evidence>
<accession>A0ABV1SWS7</accession>
<name>A0ABV1SWS7_9ACTN</name>
<keyword evidence="4" id="KW-1185">Reference proteome</keyword>
<evidence type="ECO:0000256" key="1">
    <source>
        <dbReference type="SAM" id="MobiDB-lite"/>
    </source>
</evidence>
<dbReference type="Pfam" id="PF09860">
    <property type="entry name" value="DUF2087"/>
    <property type="match status" value="1"/>
</dbReference>
<gene>
    <name evidence="3" type="ORF">ABT188_16515</name>
</gene>
<evidence type="ECO:0000313" key="3">
    <source>
        <dbReference type="EMBL" id="MER6166153.1"/>
    </source>
</evidence>
<protein>
    <submittedName>
        <fullName evidence="3">DUF2087 domain-containing protein</fullName>
    </submittedName>
</protein>
<feature type="compositionally biased region" description="Low complexity" evidence="1">
    <location>
        <begin position="15"/>
        <end position="37"/>
    </location>
</feature>
<dbReference type="RefSeq" id="WP_352147834.1">
    <property type="nucleotide sequence ID" value="NZ_JBEOZY010000014.1"/>
</dbReference>
<organism evidence="3 4">
    <name type="scientific">Streptomyces violaceorubidus</name>
    <dbReference type="NCBI Taxonomy" id="284042"/>
    <lineage>
        <taxon>Bacteria</taxon>
        <taxon>Bacillati</taxon>
        <taxon>Actinomycetota</taxon>
        <taxon>Actinomycetes</taxon>
        <taxon>Kitasatosporales</taxon>
        <taxon>Streptomycetaceae</taxon>
        <taxon>Streptomyces</taxon>
    </lineage>
</organism>